<evidence type="ECO:0000256" key="3">
    <source>
        <dbReference type="ARBA" id="ARBA00012647"/>
    </source>
</evidence>
<dbReference type="FunFam" id="3.40.720.10:FF:000008">
    <property type="entry name" value="Alkaline phosphatase"/>
    <property type="match status" value="4"/>
</dbReference>
<comment type="catalytic activity">
    <reaction evidence="16">
        <text>a phosphate monoester + H2O = an alcohol + phosphate</text>
        <dbReference type="Rhea" id="RHEA:15017"/>
        <dbReference type="ChEBI" id="CHEBI:15377"/>
        <dbReference type="ChEBI" id="CHEBI:30879"/>
        <dbReference type="ChEBI" id="CHEBI:43474"/>
        <dbReference type="ChEBI" id="CHEBI:67140"/>
        <dbReference type="EC" id="3.1.3.1"/>
    </reaction>
</comment>
<name>A0A482V7A2_ASBVE</name>
<feature type="binding site" evidence="14">
    <location>
        <position position="75"/>
    </location>
    <ligand>
        <name>Zn(2+)</name>
        <dbReference type="ChEBI" id="CHEBI:29105"/>
        <label>2</label>
    </ligand>
</feature>
<evidence type="ECO:0000256" key="7">
    <source>
        <dbReference type="ARBA" id="ARBA00022801"/>
    </source>
</evidence>
<feature type="binding site" evidence="14">
    <location>
        <position position="343"/>
    </location>
    <ligand>
        <name>Zn(2+)</name>
        <dbReference type="ChEBI" id="CHEBI:29105"/>
        <label>2</label>
    </ligand>
</feature>
<keyword evidence="12" id="KW-0449">Lipoprotein</keyword>
<evidence type="ECO:0000256" key="2">
    <source>
        <dbReference type="ARBA" id="ARBA00005984"/>
    </source>
</evidence>
<evidence type="ECO:0000256" key="15">
    <source>
        <dbReference type="RuleBase" id="RU003946"/>
    </source>
</evidence>
<evidence type="ECO:0000256" key="12">
    <source>
        <dbReference type="ARBA" id="ARBA00023288"/>
    </source>
</evidence>
<comment type="similarity">
    <text evidence="2 15">Belongs to the alkaline phosphatase family.</text>
</comment>
<feature type="binding site" evidence="14">
    <location>
        <position position="75"/>
    </location>
    <ligand>
        <name>Mg(2+)</name>
        <dbReference type="ChEBI" id="CHEBI:18420"/>
    </ligand>
</feature>
<dbReference type="PANTHER" id="PTHR11596">
    <property type="entry name" value="ALKALINE PHOSPHATASE"/>
    <property type="match status" value="1"/>
</dbReference>
<keyword evidence="4" id="KW-1003">Cell membrane</keyword>
<feature type="binding site" evidence="14">
    <location>
        <position position="385"/>
    </location>
    <ligand>
        <name>Zn(2+)</name>
        <dbReference type="ChEBI" id="CHEBI:29105"/>
        <label>2</label>
    </ligand>
</feature>
<keyword evidence="6 14" id="KW-0479">Metal-binding</keyword>
<dbReference type="Pfam" id="PF00245">
    <property type="entry name" value="Alk_phosphatase"/>
    <property type="match status" value="5"/>
</dbReference>
<evidence type="ECO:0000256" key="10">
    <source>
        <dbReference type="ARBA" id="ARBA00023136"/>
    </source>
</evidence>
<protein>
    <recommendedName>
        <fullName evidence="3 16">Alkaline phosphatase</fullName>
        <ecNumber evidence="3 16">3.1.3.1</ecNumber>
    </recommendedName>
</protein>
<dbReference type="EMBL" id="QDEB01133744">
    <property type="protein sequence ID" value="RZB38785.1"/>
    <property type="molecule type" value="Genomic_DNA"/>
</dbReference>
<dbReference type="Proteomes" id="UP000292052">
    <property type="component" value="Unassembled WGS sequence"/>
</dbReference>
<comment type="cofactor">
    <cofactor evidence="14">
        <name>Mg(2+)</name>
        <dbReference type="ChEBI" id="CHEBI:18420"/>
    </cofactor>
    <text evidence="14">Binds 1 Mg(2+) ion.</text>
</comment>
<evidence type="ECO:0000313" key="19">
    <source>
        <dbReference type="Proteomes" id="UP000292052"/>
    </source>
</evidence>
<keyword evidence="7 16" id="KW-0378">Hydrolase</keyword>
<dbReference type="PANTHER" id="PTHR11596:SF91">
    <property type="entry name" value="ALKALINE PHOSPHATASE-RELATED"/>
    <property type="match status" value="1"/>
</dbReference>
<dbReference type="GO" id="GO:0005886">
    <property type="term" value="C:plasma membrane"/>
    <property type="evidence" value="ECO:0007669"/>
    <property type="project" value="UniProtKB-SubCell"/>
</dbReference>
<evidence type="ECO:0000313" key="18">
    <source>
        <dbReference type="EMBL" id="RZB38785.1"/>
    </source>
</evidence>
<dbReference type="CDD" id="cd16012">
    <property type="entry name" value="ALP"/>
    <property type="match status" value="5"/>
</dbReference>
<comment type="subcellular location">
    <subcellularLocation>
        <location evidence="1">Cell membrane</location>
        <topology evidence="1">Lipid-anchor</topology>
        <topology evidence="1">GPI-anchor</topology>
    </subcellularLocation>
</comment>
<dbReference type="OrthoDB" id="5818554at2759"/>
<evidence type="ECO:0000256" key="6">
    <source>
        <dbReference type="ARBA" id="ARBA00022723"/>
    </source>
</evidence>
<keyword evidence="5" id="KW-0336">GPI-anchor</keyword>
<evidence type="ECO:0000256" key="9">
    <source>
        <dbReference type="ARBA" id="ARBA00022842"/>
    </source>
</evidence>
<dbReference type="SUPFAM" id="SSF53649">
    <property type="entry name" value="Alkaline phosphatase-like"/>
    <property type="match status" value="5"/>
</dbReference>
<dbReference type="GO" id="GO:0046872">
    <property type="term" value="F:metal ion binding"/>
    <property type="evidence" value="ECO:0007669"/>
    <property type="project" value="UniProtKB-KW"/>
</dbReference>
<dbReference type="STRING" id="1661398.A0A482V7A2"/>
<keyword evidence="11" id="KW-0325">Glycoprotein</keyword>
<keyword evidence="19" id="KW-1185">Reference proteome</keyword>
<evidence type="ECO:0000256" key="11">
    <source>
        <dbReference type="ARBA" id="ARBA00023180"/>
    </source>
</evidence>
<keyword evidence="9 14" id="KW-0460">Magnesium</keyword>
<feature type="binding site" evidence="14">
    <location>
        <position position="184"/>
    </location>
    <ligand>
        <name>Mg(2+)</name>
        <dbReference type="ChEBI" id="CHEBI:18420"/>
    </ligand>
</feature>
<dbReference type="EC" id="3.1.3.1" evidence="3 16"/>
<comment type="cofactor">
    <cofactor evidence="14">
        <name>Zn(2+)</name>
        <dbReference type="ChEBI" id="CHEBI:29105"/>
    </cofactor>
    <text evidence="14">Binds 2 Zn(2+) ions.</text>
</comment>
<dbReference type="InterPro" id="IPR017850">
    <property type="entry name" value="Alkaline_phosphatase_core_sf"/>
</dbReference>
<dbReference type="Gene3D" id="3.40.720.10">
    <property type="entry name" value="Alkaline Phosphatase, subunit A"/>
    <property type="match status" value="6"/>
</dbReference>
<dbReference type="GO" id="GO:0004035">
    <property type="term" value="F:alkaline phosphatase activity"/>
    <property type="evidence" value="ECO:0007669"/>
    <property type="project" value="UniProtKB-EC"/>
</dbReference>
<keyword evidence="8 14" id="KW-0862">Zinc</keyword>
<evidence type="ECO:0000256" key="1">
    <source>
        <dbReference type="ARBA" id="ARBA00004609"/>
    </source>
</evidence>
<evidence type="ECO:0000256" key="5">
    <source>
        <dbReference type="ARBA" id="ARBA00022622"/>
    </source>
</evidence>
<feature type="active site" description="Phosphoserine intermediate" evidence="13">
    <location>
        <position position="119"/>
    </location>
</feature>
<comment type="caution">
    <text evidence="18">The sequence shown here is derived from an EMBL/GenBank/DDBJ whole genome shotgun (WGS) entry which is preliminary data.</text>
</comment>
<keyword evidence="17" id="KW-0732">Signal</keyword>
<gene>
    <name evidence="18" type="ORF">BDFB_005251</name>
</gene>
<evidence type="ECO:0000256" key="16">
    <source>
        <dbReference type="RuleBase" id="RU003947"/>
    </source>
</evidence>
<dbReference type="SMART" id="SM00098">
    <property type="entry name" value="alkPPc"/>
    <property type="match status" value="5"/>
</dbReference>
<evidence type="ECO:0000256" key="4">
    <source>
        <dbReference type="ARBA" id="ARBA00022475"/>
    </source>
</evidence>
<evidence type="ECO:0000256" key="17">
    <source>
        <dbReference type="SAM" id="SignalP"/>
    </source>
</evidence>
<reference evidence="18 19" key="1">
    <citation type="submission" date="2017-03" db="EMBL/GenBank/DDBJ databases">
        <title>Genome of the blue death feigning beetle - Asbolus verrucosus.</title>
        <authorList>
            <person name="Rider S.D."/>
        </authorList>
    </citation>
    <scope>NUCLEOTIDE SEQUENCE [LARGE SCALE GENOMIC DNA]</scope>
    <source>
        <strain evidence="18">Butters</strain>
        <tissue evidence="18">Head and leg muscle</tissue>
    </source>
</reference>
<dbReference type="PROSITE" id="PS00123">
    <property type="entry name" value="ALKALINE_PHOSPHATASE"/>
    <property type="match status" value="4"/>
</dbReference>
<dbReference type="GO" id="GO:0098552">
    <property type="term" value="C:side of membrane"/>
    <property type="evidence" value="ECO:0007669"/>
    <property type="project" value="UniProtKB-KW"/>
</dbReference>
<feature type="chain" id="PRO_5019742930" description="Alkaline phosphatase" evidence="17">
    <location>
        <begin position="17"/>
        <end position="2490"/>
    </location>
</feature>
<feature type="binding site" evidence="14">
    <location>
        <position position="347"/>
    </location>
    <ligand>
        <name>Zn(2+)</name>
        <dbReference type="ChEBI" id="CHEBI:29105"/>
        <label>2</label>
    </ligand>
</feature>
<dbReference type="InterPro" id="IPR018299">
    <property type="entry name" value="Alkaline_phosphatase_AS"/>
</dbReference>
<organism evidence="18 19">
    <name type="scientific">Asbolus verrucosus</name>
    <name type="common">Desert ironclad beetle</name>
    <dbReference type="NCBI Taxonomy" id="1661398"/>
    <lineage>
        <taxon>Eukaryota</taxon>
        <taxon>Metazoa</taxon>
        <taxon>Ecdysozoa</taxon>
        <taxon>Arthropoda</taxon>
        <taxon>Hexapoda</taxon>
        <taxon>Insecta</taxon>
        <taxon>Pterygota</taxon>
        <taxon>Neoptera</taxon>
        <taxon>Endopterygota</taxon>
        <taxon>Coleoptera</taxon>
        <taxon>Polyphaga</taxon>
        <taxon>Cucujiformia</taxon>
        <taxon>Tenebrionidae</taxon>
        <taxon>Pimeliinae</taxon>
        <taxon>Asbolus</taxon>
    </lineage>
</organism>
<sequence length="2490" mass="272401">MSKLFLLLLCCLEIWARPEKSNLHPQPRTGAKINEENPETSTEFWNTNALNTLKEHLASLDNRNVAKNVILFLGDGMSVPTLAATRVYMGDENVQLSFEKFPYTGISKTYCVDYQVADSACSATAYLGGIKGNLGTIGVNGKVPYGDCQAMTNTSNHVQSIAQWAQINGKSTGLVTTARVTDASPAGVYGHTALRDWEADTDIIKEKQDPKICADLATQLITGEVGQKLNVIMGGGRKVFLPSDTKDDEGVYGYRSDGVNLIDAWKNAKTKEAKYIWNRDQLLGLNETTDYVLGLFESDDCKYNLQRDEKLDPSLAEMTSAAIQTLSKNPQGYFLFVEGALIDKAHHENFAHLAIDETVEFSKAVQAAVNLTSKEDTLIVVTADHAHTMTFSGYASRRNDIFGVAGTASDNLSYTTLNYANGKGYKKPNEDGSRHDVTLDDLDDVEYPFPGGVPIESETHGGDDVIIFAQGPWSHLFSGVIEQNVIPHLIGYASCIKQDVVTASLCCARIQGAPIDFHPPPPKLMPINYKNPEITSKFWNDNALNTLKKHVAQSNKKNVAKNVILFLGDGMSVPTLAATRAYIGNENVQLSFEKFPHTAISKTYCVDYQVSDSACTATAYLTGVKANKGTIGVNANVAFGDCKGMTNRNNHVRSIFHWAQVKGKSTGLVTTARVSHASPAGVFGHTSSRKWESDTDIINDKENPKVCTDLTTQLVKEEVGKKLKVIMGGGRRNFLPMNTKDEEGDAGVRSDGVNLINVWKTAKHQKQAKYIWNRDQLLNLDDKTEHVLGLFESDHCRYNLERDQKLDPTLAEMTKAAIRILSKNSEGYYLFVEGAHIDMGHHYARAHIALDETVEFSKAVEVAVNITSEDDTLIVVTSDHAHTMTISGYPVRKSNILGVGGTAADNISFTILSYANGPGYKPPDLQGRRYEVSKDNFGRRDDFGTFPLQFETHGGDDVIIFARGPWSHLFTGVVEQNVIPHFIGYASCVGQNDAYTACNNNIGNKIYPSVFILNILKILALPGKPVLHPYPKTNGKTRALNEENSAEFWNTKALNTLKEHLARKNNQNVAKNVILFLGDGMSVPTLAATRVYMGNENAELSFDKFPHTGISKTYCIDYQVADSGCSATAYLGGVKANMGTVGVTGDVPYADCHAMTNTSNHVQSIAQWAQVKGKSTGLVTTARVTDASPVGVYGHTAQRDWEADTDVIKAGEDPKLCTDLATQLITGEVGKKLNVIMGGGRNAFLPSDIQDDEGNDGYRSDGVDLIEAWKQGKNQEGAHYIWNRDQLLNLNESTDYVLGLFESDHCKYNLERDPNLDPSLTEMTEAAIKILSKNSKGYFLFVEGARIDMAHHGAMAHLALDETVEFSKAIQRAVDLTSEEDTLIVVTSDHAHTMSISGYPVRGNDILGIGGTASDKLPYITLNYANGPGYLPPNPDGSRHDISEDDLSDIEHSYPGGVPTNSESHGGDDVVIFARGPWSHLFSGVIEQNVIPHIMGYASCVGEDPFTAFEGPIFLLSMIAALPHLTSGKLFEKNRSVVTRLFPGHDRMHPHFPKKLNKRSLERTPEENSAAYWISDGQKALKERLARKPNENVAKNVIMFLGDGMSIPTISAARVYVGGEEKNLAFDEFPYTGLSKTYCTDRQVADSACSATAYLGGVKTNYGTIGVTANVKRDDCPAMVDSTNHVLSIAHLAQLKKKMTGLVTTARVTHASPAGVYAHTAERDWESDSDVIASNYNPVTCQDIASQLVHGETGRRLNVILGGGRSNFLPKQMKDEENYEGKRSDNVNLIDEWVKEKTKLGHNPKYVWNRNQLLQLDYNQTDYLLGARIDMGHHNAQARIALDETNEFAKAVQAAVDLTDEEDTLIVVTSDHAHTMSYSGYSARGNDILGIAGDADDTLPYTTLSYANGPGYKPPVSEGYRYNVSQDDMANADYRYPGIAPMDQETHGGDDVAIFARGPWAHLFTGVMEQSVIPHLMSYAFCVGDGATRCEDIFEILVGDDLHPHLPPSKLDHLKRNPSEGTSAYWNENAQKTVSEKVARQLNQNVAKNVILFMGDGMSIPTVSAARVYVGGEEAQLSFDKFPYTALSKTYAVDRQVADSANTATAYLGGVKANYGTIGVGPEVPRADCLGQTNATNHVLSIAYYSQLQNKKTGLVTTARVTHASPAGVYAHTADRNWECDADVSNAGEDPQVCSDIATQLVNWETGKKLNVILGGGRSKFLPNTVKDEEGHIGSRRDGVNLIDQWLASKTDVEENAQYVWNREELLALGEEVDDILGLFDVDHMDFNLDRDPEMQPSLAEMTQAAIKTLSKGENGFFLFVEGARIDMAHHSNQPRLALDETSEFSKAIQAAVDLTDEQDTLIVVTSDHAHTMSYSGYADRGHDIFEFGGEGTDGRVYTTLNYANGPGYQKSDEDGSRHDIAEDDFTSETYQYPANAPLGSETHGGDDVGVFARGPWAHLFTGVIEENVIPHLMSYASCVGVGHTACDAA</sequence>
<feature type="binding site" evidence="14">
    <location>
        <position position="338"/>
    </location>
    <ligand>
        <name>Mg(2+)</name>
        <dbReference type="ChEBI" id="CHEBI:18420"/>
    </ligand>
</feature>
<evidence type="ECO:0000256" key="13">
    <source>
        <dbReference type="PIRSR" id="PIRSR601952-1"/>
    </source>
</evidence>
<proteinExistence type="inferred from homology"/>
<dbReference type="PRINTS" id="PR00113">
    <property type="entry name" value="ALKPHPHTASE"/>
</dbReference>
<feature type="binding site" evidence="14">
    <location>
        <position position="182"/>
    </location>
    <ligand>
        <name>Mg(2+)</name>
        <dbReference type="ChEBI" id="CHEBI:18420"/>
    </ligand>
</feature>
<keyword evidence="10" id="KW-0472">Membrane</keyword>
<feature type="signal peptide" evidence="17">
    <location>
        <begin position="1"/>
        <end position="16"/>
    </location>
</feature>
<accession>A0A482V7A2</accession>
<feature type="binding site" evidence="14">
    <location>
        <position position="384"/>
    </location>
    <ligand>
        <name>Zn(2+)</name>
        <dbReference type="ChEBI" id="CHEBI:29105"/>
        <label>2</label>
    </ligand>
</feature>
<feature type="binding site" evidence="14">
    <location>
        <position position="460"/>
    </location>
    <ligand>
        <name>Zn(2+)</name>
        <dbReference type="ChEBI" id="CHEBI:29105"/>
        <label>2</label>
    </ligand>
</feature>
<evidence type="ECO:0000256" key="14">
    <source>
        <dbReference type="PIRSR" id="PIRSR601952-2"/>
    </source>
</evidence>
<dbReference type="InterPro" id="IPR001952">
    <property type="entry name" value="Alkaline_phosphatase"/>
</dbReference>
<evidence type="ECO:0000256" key="8">
    <source>
        <dbReference type="ARBA" id="ARBA00022833"/>
    </source>
</evidence>